<evidence type="ECO:0000313" key="4">
    <source>
        <dbReference type="Proteomes" id="UP001497392"/>
    </source>
</evidence>
<sequence>MLPACLHGSALLAADNEPQRDWADELETAAAPAWDSRQQEEGQRIYSGQQQQQQRGGGQRRMQQGWQGGRQQQLGHLRNMFDYQRMANDVAAARKTFLIRDVMDEMLLNGLAPDRVFLELSITHCMRASRIGDCFYYYNEMQRRGMQPSSKLQGLLISVLSREGHLEAAEEAFYKMNQNTAPDAFELQLALVNAYGEVGDVDKCSAHLKEMLARNPQIGALVTWGYNAILKGYRKATNVDQIPDFPQRVLAAMREGQEAQKRLEPDAETWAMPSYALFALQKQGFHKECVELWESLPPESKLHPESWAYNHIVMSYVKDGMGILRWPKNEKELKRRIKDIFLREREEAMKAEAERMAAESGAAVLPAEFEFDSDSDSEQDANGSPNDNFVGPAGQAEFANRISLPKWVPRSDYSRLRFQVLAQCASLDSWQKALAYHKEMNSHGMELPPSELIEFVEAALQMECMGFSGCMDVAMDLMERFTKDQNAHLPGNQKRFINPNIGSQLLRFASQRSVSNLEVAHRIWDVLLEQGSRASRVAMRGYLIALQRRDPDNPRMAEVVHYGREWHQFMAKPELYKSMNRDPTDLPADEEDEDSEEELSL</sequence>
<dbReference type="Gene3D" id="1.25.40.10">
    <property type="entry name" value="Tetratricopeptide repeat domain"/>
    <property type="match status" value="2"/>
</dbReference>
<protein>
    <submittedName>
        <fullName evidence="3">G7699 protein</fullName>
    </submittedName>
</protein>
<accession>A0ABP1FYI1</accession>
<feature type="compositionally biased region" description="Acidic residues" evidence="2">
    <location>
        <begin position="587"/>
        <end position="601"/>
    </location>
</feature>
<organism evidence="3 4">
    <name type="scientific">Coccomyxa viridis</name>
    <dbReference type="NCBI Taxonomy" id="1274662"/>
    <lineage>
        <taxon>Eukaryota</taxon>
        <taxon>Viridiplantae</taxon>
        <taxon>Chlorophyta</taxon>
        <taxon>core chlorophytes</taxon>
        <taxon>Trebouxiophyceae</taxon>
        <taxon>Trebouxiophyceae incertae sedis</taxon>
        <taxon>Coccomyxaceae</taxon>
        <taxon>Coccomyxa</taxon>
    </lineage>
</organism>
<reference evidence="3 4" key="1">
    <citation type="submission" date="2024-06" db="EMBL/GenBank/DDBJ databases">
        <authorList>
            <person name="Kraege A."/>
            <person name="Thomma B."/>
        </authorList>
    </citation>
    <scope>NUCLEOTIDE SEQUENCE [LARGE SCALE GENOMIC DNA]</scope>
</reference>
<dbReference type="EMBL" id="CAXHTA020000011">
    <property type="protein sequence ID" value="CAL5224930.1"/>
    <property type="molecule type" value="Genomic_DNA"/>
</dbReference>
<feature type="region of interest" description="Disordered" evidence="2">
    <location>
        <begin position="573"/>
        <end position="601"/>
    </location>
</feature>
<dbReference type="Pfam" id="PF01535">
    <property type="entry name" value="PPR"/>
    <property type="match status" value="2"/>
</dbReference>
<dbReference type="PANTHER" id="PTHR47801:SF1">
    <property type="entry name" value="OS05G0145600 PROTEIN"/>
    <property type="match status" value="1"/>
</dbReference>
<feature type="compositionally biased region" description="Low complexity" evidence="2">
    <location>
        <begin position="44"/>
        <end position="69"/>
    </location>
</feature>
<gene>
    <name evidence="3" type="primary">g7699</name>
    <name evidence="3" type="ORF">VP750_LOCUS6589</name>
</gene>
<feature type="region of interest" description="Disordered" evidence="2">
    <location>
        <begin position="30"/>
        <end position="69"/>
    </location>
</feature>
<name>A0ABP1FYI1_9CHLO</name>
<comment type="caution">
    <text evidence="3">The sequence shown here is derived from an EMBL/GenBank/DDBJ whole genome shotgun (WGS) entry which is preliminary data.</text>
</comment>
<proteinExistence type="predicted"/>
<evidence type="ECO:0000256" key="1">
    <source>
        <dbReference type="ARBA" id="ARBA00022737"/>
    </source>
</evidence>
<dbReference type="PANTHER" id="PTHR47801">
    <property type="entry name" value="OS05G0145600 PROTEIN"/>
    <property type="match status" value="1"/>
</dbReference>
<evidence type="ECO:0000313" key="3">
    <source>
        <dbReference type="EMBL" id="CAL5224930.1"/>
    </source>
</evidence>
<keyword evidence="4" id="KW-1185">Reference proteome</keyword>
<evidence type="ECO:0000256" key="2">
    <source>
        <dbReference type="SAM" id="MobiDB-lite"/>
    </source>
</evidence>
<dbReference type="Proteomes" id="UP001497392">
    <property type="component" value="Unassembled WGS sequence"/>
</dbReference>
<dbReference type="InterPro" id="IPR002885">
    <property type="entry name" value="PPR_rpt"/>
</dbReference>
<dbReference type="NCBIfam" id="TIGR00756">
    <property type="entry name" value="PPR"/>
    <property type="match status" value="1"/>
</dbReference>
<dbReference type="InterPro" id="IPR011990">
    <property type="entry name" value="TPR-like_helical_dom_sf"/>
</dbReference>
<keyword evidence="1" id="KW-0677">Repeat</keyword>